<dbReference type="eggNOG" id="ENOG502ZBZD">
    <property type="taxonomic scope" value="Bacteria"/>
</dbReference>
<evidence type="ECO:0008006" key="3">
    <source>
        <dbReference type="Google" id="ProtNLM"/>
    </source>
</evidence>
<dbReference type="STRING" id="243231.GSU2110"/>
<dbReference type="InterPro" id="IPR023137">
    <property type="entry name" value="BrxA_sf"/>
</dbReference>
<proteinExistence type="predicted"/>
<dbReference type="AlphaFoldDB" id="Q74BD1"/>
<evidence type="ECO:0000313" key="2">
    <source>
        <dbReference type="Proteomes" id="UP000000577"/>
    </source>
</evidence>
<dbReference type="InterPro" id="IPR014948">
    <property type="entry name" value="BrxA"/>
</dbReference>
<dbReference type="KEGG" id="gsu:GSU2110"/>
<evidence type="ECO:0000313" key="1">
    <source>
        <dbReference type="EMBL" id="AAR35486.2"/>
    </source>
</evidence>
<dbReference type="Gene3D" id="1.10.3540.10">
    <property type="entry name" value="uncharacterized protein from magnetospirillum magneticum domain"/>
    <property type="match status" value="1"/>
</dbReference>
<gene>
    <name evidence="1" type="ordered locus">GSU2110</name>
</gene>
<protein>
    <recommendedName>
        <fullName evidence="3">DUF1819 domain-containing protein</fullName>
    </recommendedName>
</protein>
<organism evidence="1 2">
    <name type="scientific">Geobacter sulfurreducens (strain ATCC 51573 / DSM 12127 / PCA)</name>
    <dbReference type="NCBI Taxonomy" id="243231"/>
    <lineage>
        <taxon>Bacteria</taxon>
        <taxon>Pseudomonadati</taxon>
        <taxon>Thermodesulfobacteriota</taxon>
        <taxon>Desulfuromonadia</taxon>
        <taxon>Geobacterales</taxon>
        <taxon>Geobacteraceae</taxon>
        <taxon>Geobacter</taxon>
    </lineage>
</organism>
<dbReference type="Pfam" id="PF08849">
    <property type="entry name" value="BrxA"/>
    <property type="match status" value="1"/>
</dbReference>
<sequence length="260" mass="29762">MMLTNDAIFTTRLQKGGALLDDMRQLVCQWTEAVAKPESQAGEILHKATRSRVADTYRRAFLPRFLKGSPQDAWKLARALEEAHPSIEIIRPFYYWITARAEPILYAYVTEELVEKAKTSDRAVRTEETASWINNTLRSCGRVWSPTVQLKVARGILAALRDFAILEGAVNKRLVHGHLPIETFCLIAFLLNLMGIGARELVEHSDWKLFLLAGPEVERLFFEAHQHGWLHYQAAGRVHRIEFPTNDFKDYIRVIFGTES</sequence>
<dbReference type="SMR" id="Q74BD1"/>
<accession>Q74BD1</accession>
<name>Q74BD1_GEOSL</name>
<dbReference type="HOGENOM" id="CLU_1049418_0_0_7"/>
<dbReference type="InParanoid" id="Q74BD1"/>
<dbReference type="EnsemblBacteria" id="AAR35486">
    <property type="protein sequence ID" value="AAR35486"/>
    <property type="gene ID" value="GSU2110"/>
</dbReference>
<reference evidence="1 2" key="2">
    <citation type="journal article" date="2012" name="BMC Genomics">
        <title>Comparative genomic analysis of Geobacter sulfurreducens KN400, a strain with enhanced capacity for extracellular electron transfer and electricity production.</title>
        <authorList>
            <person name="Butler J.E."/>
            <person name="Young N.D."/>
            <person name="Aklujkar M."/>
            <person name="Lovley D.R."/>
        </authorList>
    </citation>
    <scope>NUCLEOTIDE SEQUENCE [LARGE SCALE GENOMIC DNA]</scope>
    <source>
        <strain evidence="2">ATCC 51573 / DSM 12127 / PCA</strain>
    </source>
</reference>
<dbReference type="OrthoDB" id="5499356at2"/>
<keyword evidence="2" id="KW-1185">Reference proteome</keyword>
<reference evidence="1 2" key="1">
    <citation type="journal article" date="2003" name="Science">
        <title>Genome of Geobacter sulfurreducens: metal reduction in subsurface environments.</title>
        <authorList>
            <person name="Methe B.A."/>
            <person name="Nelson K.E."/>
            <person name="Eisen J.A."/>
            <person name="Paulsen I.T."/>
            <person name="Nelson W."/>
            <person name="Heidelberg J.F."/>
            <person name="Wu D."/>
            <person name="Wu M."/>
            <person name="Ward N."/>
            <person name="Beanan M.J."/>
            <person name="Dodson R.J."/>
            <person name="Madupu R."/>
            <person name="Brinkac L.M."/>
            <person name="Daugherty S.C."/>
            <person name="DeBoy R.T."/>
            <person name="Durkin A.S."/>
            <person name="Gwinn M."/>
            <person name="Kolonay J.F."/>
            <person name="Sullivan S.A."/>
            <person name="Haft D.H."/>
            <person name="Selengut J."/>
            <person name="Davidsen T.M."/>
            <person name="Zafar N."/>
            <person name="White O."/>
            <person name="Tran B."/>
            <person name="Romero C."/>
            <person name="Forberger H.A."/>
            <person name="Weidman J."/>
            <person name="Khouri H."/>
            <person name="Feldblyum T.V."/>
            <person name="Utterback T.R."/>
            <person name="Van Aken S.E."/>
            <person name="Lovley D.R."/>
            <person name="Fraser C.M."/>
        </authorList>
    </citation>
    <scope>NUCLEOTIDE SEQUENCE [LARGE SCALE GENOMIC DNA]</scope>
    <source>
        <strain evidence="2">ATCC 51573 / DSM 12127 / PCA</strain>
    </source>
</reference>
<dbReference type="EMBL" id="AE017180">
    <property type="protein sequence ID" value="AAR35486.2"/>
    <property type="molecule type" value="Genomic_DNA"/>
</dbReference>
<dbReference type="Proteomes" id="UP000000577">
    <property type="component" value="Chromosome"/>
</dbReference>